<dbReference type="PANTHER" id="PTHR21574:SF0">
    <property type="entry name" value="CENTROSOMAL PROTEIN OF 120 KDA"/>
    <property type="match status" value="1"/>
</dbReference>
<evidence type="ECO:0000259" key="3">
    <source>
        <dbReference type="PROSITE" id="PS00028"/>
    </source>
</evidence>
<sequence length="1386" mass="158391">MSEADPDDVYASDEYELDSPAHSPPSSMHLHQSQDRFTTLNTLHSDANVSESESQAVTLKSIPKSKPKQMSRESDSVSRHHLLDNTPWTYIIVASQVRMLRVPLADSIAIRELRVYATIDKQAFQSQGSRWKHELHSIKRDFSTNFAKKQEVHTKSSRRVQPYRRSGMMEEARWVRGDGQLQWTFPMEKFRRLKAYSPRIKAFVYGIREAGPLQTLQTQMETLAHQVKQGHILSFGWFFLDLRTPDLPERWHKLQNSPFGGEILVSSTFLPKEKSLTQQLPNVTMAQFGDKASTVVRHDTKILTIFETEAVSAAAPNNSGEFLRIGDGEGQDVFVLSVFIQGAFNLAEVVKTSMGEIRQESERTGYWLSYSLFDIVVQTDIFFNVDVAEFPPIRDSFRLKSSVKNLEQCLEALEKLTVFLCTENRVLAGVEIPLKLLLTNGFFAEIRMEGKKLELGDKSVFEGKFPFPDFNDTLISASITVEFVEPTSYTDRIHHNDPKYKADEAADSDAQDQLNLKGNNAINASIESDGPVSFKLDHLRLKRSALYSFNGHENVCIELQIGHNTATGILVIFSYTNRQVFATCQALDETVVESLRHIVLDTDIRVKCFSSVSDTVVAESSQCVKIVGDDEGYPRSIVVQLQNKSRQVVGQCTLSCLRGSQRPNREYIYDASGKSRLYQLCIKLESIRDFLSPGGYTLRYQNPFLNSAQVTSDWFTLKNTGRMKTINFYCIFDLIRNPLQLKQEMQGLVNIDLISSDEEIIGSAIFSLSYLYFSEEHFCCSSENCDKIFLSQAETEAHWLEVHTESALPVTQAKHEGYSHSYRSCSINIPIVSFGSNDESSDQRSNRLGSICVSAYLEDTGLLTEERASARNAVLALLRSPFQEKAINYDETQVELRLVEAAVPNQDHSNNLPVVLEANEFSESIPAINEFSTAEAVAQKQHQRTEEERLREQAKKVAQLHEVLERERSAWKHEQHLQQLQWKRRFAEIEKSRMDELEEEWARREEERSSLLKSAQEEYQQLEQTLRDSLSNLETRERCLAVAEAALQREQEVKRDENESLQRRLKSEQRHTLALTKKETDAYERRVQLLESQLSDAERRAKQVEADFAEYRQQQRKLPESKLREEIAALKGNVSELEKQKMLKERECEGATASVEKMKAQLDQMANLLTREKKKHEARVVDELEKLRVKYVAREEKYVLDGDRDELRAIKQQLDELKGFKLRSKSGYRRFYKQRPNGPASRSYCSQQSAMIHQSRSPSESNRKSQIENAFQNGNNWDTFSSVEGIYPGTFSESRTHGPLSEQDESRSHLIVISHRGSEATEKVVDQVGLRSSVDSSAAQTTIELGRLLRERKMLLVSGAYDTQSYLVRELDRLISIAKENSDNNH</sequence>
<dbReference type="PROSITE" id="PS00028">
    <property type="entry name" value="ZINC_FINGER_C2H2_1"/>
    <property type="match status" value="1"/>
</dbReference>
<feature type="region of interest" description="Disordered" evidence="2">
    <location>
        <begin position="1"/>
        <end position="78"/>
    </location>
</feature>
<name>A0A0P1A9J7_PLAHL</name>
<feature type="compositionally biased region" description="Acidic residues" evidence="2">
    <location>
        <begin position="1"/>
        <end position="17"/>
    </location>
</feature>
<feature type="compositionally biased region" description="Polar residues" evidence="2">
    <location>
        <begin position="1243"/>
        <end position="1260"/>
    </location>
</feature>
<evidence type="ECO:0000256" key="2">
    <source>
        <dbReference type="SAM" id="MobiDB-lite"/>
    </source>
</evidence>
<organism evidence="4 5">
    <name type="scientific">Plasmopara halstedii</name>
    <name type="common">Downy mildew of sunflower</name>
    <dbReference type="NCBI Taxonomy" id="4781"/>
    <lineage>
        <taxon>Eukaryota</taxon>
        <taxon>Sar</taxon>
        <taxon>Stramenopiles</taxon>
        <taxon>Oomycota</taxon>
        <taxon>Peronosporomycetes</taxon>
        <taxon>Peronosporales</taxon>
        <taxon>Peronosporaceae</taxon>
        <taxon>Plasmopara</taxon>
    </lineage>
</organism>
<dbReference type="Proteomes" id="UP000054928">
    <property type="component" value="Unassembled WGS sequence"/>
</dbReference>
<keyword evidence="5" id="KW-1185">Reference proteome</keyword>
<dbReference type="OMA" id="CEVYVPA"/>
<feature type="region of interest" description="Disordered" evidence="2">
    <location>
        <begin position="1231"/>
        <end position="1266"/>
    </location>
</feature>
<dbReference type="InterPro" id="IPR022136">
    <property type="entry name" value="DUF3668"/>
</dbReference>
<evidence type="ECO:0000313" key="5">
    <source>
        <dbReference type="Proteomes" id="UP000054928"/>
    </source>
</evidence>
<dbReference type="RefSeq" id="XP_024573503.1">
    <property type="nucleotide sequence ID" value="XM_024722425.1"/>
</dbReference>
<dbReference type="GO" id="GO:0005815">
    <property type="term" value="C:microtubule organizing center"/>
    <property type="evidence" value="ECO:0007669"/>
    <property type="project" value="TreeGrafter"/>
</dbReference>
<evidence type="ECO:0000313" key="4">
    <source>
        <dbReference type="EMBL" id="CEG37134.1"/>
    </source>
</evidence>
<protein>
    <submittedName>
        <fullName evidence="4">Zinc finger, C2H2</fullName>
    </submittedName>
</protein>
<dbReference type="Pfam" id="PF12416">
    <property type="entry name" value="DUF3668"/>
    <property type="match status" value="1"/>
</dbReference>
<feature type="coiled-coil region" evidence="1">
    <location>
        <begin position="947"/>
        <end position="1179"/>
    </location>
</feature>
<accession>A0A0P1A9J7</accession>
<dbReference type="PANTHER" id="PTHR21574">
    <property type="entry name" value="CENTROSOMAL PROTEIN OF 120 KDA"/>
    <property type="match status" value="1"/>
</dbReference>
<dbReference type="InterPro" id="IPR013087">
    <property type="entry name" value="Znf_C2H2_type"/>
</dbReference>
<dbReference type="EMBL" id="CCYD01000261">
    <property type="protein sequence ID" value="CEG37134.1"/>
    <property type="molecule type" value="Genomic_DNA"/>
</dbReference>
<feature type="compositionally biased region" description="Polar residues" evidence="2">
    <location>
        <begin position="24"/>
        <end position="58"/>
    </location>
</feature>
<proteinExistence type="predicted"/>
<evidence type="ECO:0000256" key="1">
    <source>
        <dbReference type="SAM" id="Coils"/>
    </source>
</evidence>
<dbReference type="STRING" id="4781.A0A0P1A9J7"/>
<dbReference type="OrthoDB" id="332250at2759"/>
<dbReference type="GeneID" id="36399641"/>
<keyword evidence="1" id="KW-0175">Coiled coil</keyword>
<feature type="domain" description="C2H2-type" evidence="3">
    <location>
        <begin position="780"/>
        <end position="803"/>
    </location>
</feature>
<reference evidence="5" key="1">
    <citation type="submission" date="2014-09" db="EMBL/GenBank/DDBJ databases">
        <authorList>
            <person name="Sharma Rahul"/>
            <person name="Thines Marco"/>
        </authorList>
    </citation>
    <scope>NUCLEOTIDE SEQUENCE [LARGE SCALE GENOMIC DNA]</scope>
</reference>
<dbReference type="InterPro" id="IPR039893">
    <property type="entry name" value="CEP120-like"/>
</dbReference>
<dbReference type="GO" id="GO:0010564">
    <property type="term" value="P:regulation of cell cycle process"/>
    <property type="evidence" value="ECO:0007669"/>
    <property type="project" value="TreeGrafter"/>
</dbReference>